<sequence>MNDFNNRDILSPIRRLLPFDGLHGAAFLPRASPELCQRIHFYEEEFANAGYSYHSGIDNQDQSLDASLTFFSPDSLPSISADATTIPAIVADAPTIAAIALDTPTFPTIEGEAPIIPMIEVDALTISAFAEDGTTIPEISMTIPAIEEEALAIPAIARRGCSCKRLVHPRNTRRWNYIPQ</sequence>
<dbReference type="InParanoid" id="E9HWT9"/>
<reference evidence="1 2" key="1">
    <citation type="journal article" date="2011" name="Science">
        <title>The ecoresponsive genome of Daphnia pulex.</title>
        <authorList>
            <person name="Colbourne J.K."/>
            <person name="Pfrender M.E."/>
            <person name="Gilbert D."/>
            <person name="Thomas W.K."/>
            <person name="Tucker A."/>
            <person name="Oakley T.H."/>
            <person name="Tokishita S."/>
            <person name="Aerts A."/>
            <person name="Arnold G.J."/>
            <person name="Basu M.K."/>
            <person name="Bauer D.J."/>
            <person name="Caceres C.E."/>
            <person name="Carmel L."/>
            <person name="Casola C."/>
            <person name="Choi J.H."/>
            <person name="Detter J.C."/>
            <person name="Dong Q."/>
            <person name="Dusheyko S."/>
            <person name="Eads B.D."/>
            <person name="Frohlich T."/>
            <person name="Geiler-Samerotte K.A."/>
            <person name="Gerlach D."/>
            <person name="Hatcher P."/>
            <person name="Jogdeo S."/>
            <person name="Krijgsveld J."/>
            <person name="Kriventseva E.V."/>
            <person name="Kultz D."/>
            <person name="Laforsch C."/>
            <person name="Lindquist E."/>
            <person name="Lopez J."/>
            <person name="Manak J.R."/>
            <person name="Muller J."/>
            <person name="Pangilinan J."/>
            <person name="Patwardhan R.P."/>
            <person name="Pitluck S."/>
            <person name="Pritham E.J."/>
            <person name="Rechtsteiner A."/>
            <person name="Rho M."/>
            <person name="Rogozin I.B."/>
            <person name="Sakarya O."/>
            <person name="Salamov A."/>
            <person name="Schaack S."/>
            <person name="Shapiro H."/>
            <person name="Shiga Y."/>
            <person name="Skalitzky C."/>
            <person name="Smith Z."/>
            <person name="Souvorov A."/>
            <person name="Sung W."/>
            <person name="Tang Z."/>
            <person name="Tsuchiya D."/>
            <person name="Tu H."/>
            <person name="Vos H."/>
            <person name="Wang M."/>
            <person name="Wolf Y.I."/>
            <person name="Yamagata H."/>
            <person name="Yamada T."/>
            <person name="Ye Y."/>
            <person name="Shaw J.R."/>
            <person name="Andrews J."/>
            <person name="Crease T.J."/>
            <person name="Tang H."/>
            <person name="Lucas S.M."/>
            <person name="Robertson H.M."/>
            <person name="Bork P."/>
            <person name="Koonin E.V."/>
            <person name="Zdobnov E.M."/>
            <person name="Grigoriev I.V."/>
            <person name="Lynch M."/>
            <person name="Boore J.L."/>
        </authorList>
    </citation>
    <scope>NUCLEOTIDE SEQUENCE [LARGE SCALE GENOMIC DNA]</scope>
</reference>
<dbReference type="KEGG" id="dpx:DAPPUDRAFT_118844"/>
<dbReference type="HOGENOM" id="CLU_1497746_0_0_1"/>
<proteinExistence type="predicted"/>
<dbReference type="EMBL" id="GL732959">
    <property type="protein sequence ID" value="EFX63792.1"/>
    <property type="molecule type" value="Genomic_DNA"/>
</dbReference>
<dbReference type="AlphaFoldDB" id="E9HWT9"/>
<organism evidence="1 2">
    <name type="scientific">Daphnia pulex</name>
    <name type="common">Water flea</name>
    <dbReference type="NCBI Taxonomy" id="6669"/>
    <lineage>
        <taxon>Eukaryota</taxon>
        <taxon>Metazoa</taxon>
        <taxon>Ecdysozoa</taxon>
        <taxon>Arthropoda</taxon>
        <taxon>Crustacea</taxon>
        <taxon>Branchiopoda</taxon>
        <taxon>Diplostraca</taxon>
        <taxon>Cladocera</taxon>
        <taxon>Anomopoda</taxon>
        <taxon>Daphniidae</taxon>
        <taxon>Daphnia</taxon>
    </lineage>
</organism>
<name>E9HWT9_DAPPU</name>
<dbReference type="Proteomes" id="UP000000305">
    <property type="component" value="Unassembled WGS sequence"/>
</dbReference>
<gene>
    <name evidence="1" type="ORF">DAPPUDRAFT_118844</name>
</gene>
<dbReference type="PhylomeDB" id="E9HWT9"/>
<protein>
    <submittedName>
        <fullName evidence="1">Uncharacterized protein</fullName>
    </submittedName>
</protein>
<keyword evidence="2" id="KW-1185">Reference proteome</keyword>
<evidence type="ECO:0000313" key="1">
    <source>
        <dbReference type="EMBL" id="EFX63792.1"/>
    </source>
</evidence>
<evidence type="ECO:0000313" key="2">
    <source>
        <dbReference type="Proteomes" id="UP000000305"/>
    </source>
</evidence>
<accession>E9HWT9</accession>